<comment type="caution">
    <text evidence="1">The sequence shown here is derived from an EMBL/GenBank/DDBJ whole genome shotgun (WGS) entry which is preliminary data.</text>
</comment>
<evidence type="ECO:0000313" key="2">
    <source>
        <dbReference type="Proteomes" id="UP000805649"/>
    </source>
</evidence>
<evidence type="ECO:0000313" key="1">
    <source>
        <dbReference type="EMBL" id="KAL0940448.1"/>
    </source>
</evidence>
<keyword evidence="2" id="KW-1185">Reference proteome</keyword>
<reference evidence="1 2" key="1">
    <citation type="journal article" date="2020" name="Phytopathology">
        <title>Genome Sequence Resources of Colletotrichum truncatum, C. plurivorum, C. musicola, and C. sojae: Four Species Pathogenic to Soybean (Glycine max).</title>
        <authorList>
            <person name="Rogerio F."/>
            <person name="Boufleur T.R."/>
            <person name="Ciampi-Guillardi M."/>
            <person name="Sukno S.A."/>
            <person name="Thon M.R."/>
            <person name="Massola Junior N.S."/>
            <person name="Baroncelli R."/>
        </authorList>
    </citation>
    <scope>NUCLEOTIDE SEQUENCE [LARGE SCALE GENOMIC DNA]</scope>
    <source>
        <strain evidence="1 2">CMES1059</strain>
    </source>
</reference>
<protein>
    <submittedName>
        <fullName evidence="1">Mitochondrial chaperone bcs1</fullName>
    </submittedName>
</protein>
<name>A0ACC3Z8M2_COLTU</name>
<gene>
    <name evidence="1" type="ORF">CTRU02_203211</name>
</gene>
<proteinExistence type="predicted"/>
<dbReference type="EMBL" id="VUJX02000002">
    <property type="protein sequence ID" value="KAL0940448.1"/>
    <property type="molecule type" value="Genomic_DNA"/>
</dbReference>
<organism evidence="1 2">
    <name type="scientific">Colletotrichum truncatum</name>
    <name type="common">Anthracnose fungus</name>
    <name type="synonym">Colletotrichum capsici</name>
    <dbReference type="NCBI Taxonomy" id="5467"/>
    <lineage>
        <taxon>Eukaryota</taxon>
        <taxon>Fungi</taxon>
        <taxon>Dikarya</taxon>
        <taxon>Ascomycota</taxon>
        <taxon>Pezizomycotina</taxon>
        <taxon>Sordariomycetes</taxon>
        <taxon>Hypocreomycetidae</taxon>
        <taxon>Glomerellales</taxon>
        <taxon>Glomerellaceae</taxon>
        <taxon>Colletotrichum</taxon>
        <taxon>Colletotrichum truncatum species complex</taxon>
    </lineage>
</organism>
<accession>A0ACC3Z8M2</accession>
<dbReference type="Proteomes" id="UP000805649">
    <property type="component" value="Unassembled WGS sequence"/>
</dbReference>
<sequence length="515" mass="57722">MAEYLASQGFFSGFAEKLFPGWTFLSLTAVFALFLNQLIERWGHIIFAQFISTVEVRVLDDSYNYIMDWIAKTTLSTSNHRLLASTTLTNKEFAWSDGQNVDDQYGFDLDNDSNRLKENCEGPLKASFLNARPLRWTPAMGTHFFWHENRLLAFTRSFEDRDTIPYARRAERLFLSCIGRDATVLKNLLVHCRIEYLKKENGRLSIYRASNAGGDEVSWVRNASRPTRPMATIVLDESIKQRFISDVQRFLDPPTKHWYARRGIPYRRGYLLSGPPGTGKTSLTLAVAGMMGLGIYMINLSSPKLNEDNLVALFQNLPPSCIVLMEDIDATGLTRARDFEQEEVPDIDEGRSHRRGGISLSALLNVIDGAAAHEGRILVMTSNHANKIDSALLRPGRVDFVLDFPLGDSETATNLFKQMFDSYDEPLNGPSLTRSTTKDDNETTATEMEPAENASSKLLSTDVVGLLARKFGEKVPALVFSPAEIQGYLLTYQNNPQEAVANVDSWVQNASKTGD</sequence>